<evidence type="ECO:0000259" key="3">
    <source>
        <dbReference type="PROSITE" id="PS51471"/>
    </source>
</evidence>
<dbReference type="GO" id="GO:0016491">
    <property type="term" value="F:oxidoreductase activity"/>
    <property type="evidence" value="ECO:0007669"/>
    <property type="project" value="UniProtKB-KW"/>
</dbReference>
<dbReference type="GO" id="GO:0046872">
    <property type="term" value="F:metal ion binding"/>
    <property type="evidence" value="ECO:0007669"/>
    <property type="project" value="UniProtKB-KW"/>
</dbReference>
<comment type="similarity">
    <text evidence="1">Belongs to the iron/ascorbate-dependent oxidoreductase family.</text>
</comment>
<feature type="compositionally biased region" description="Basic residues" evidence="2">
    <location>
        <begin position="361"/>
        <end position="370"/>
    </location>
</feature>
<dbReference type="AlphaFoldDB" id="A0A640K9M0"/>
<reference evidence="4" key="1">
    <citation type="submission" date="2019-11" db="EMBL/GenBank/DDBJ databases">
        <title>Leishmania tarentolae CDS.</title>
        <authorList>
            <person name="Goto Y."/>
            <person name="Yamagishi J."/>
        </authorList>
    </citation>
    <scope>NUCLEOTIDE SEQUENCE [LARGE SCALE GENOMIC DNA]</scope>
    <source>
        <strain evidence="4">Parrot Tar II</strain>
    </source>
</reference>
<comment type="caution">
    <text evidence="4">The sequence shown here is derived from an EMBL/GenBank/DDBJ whole genome shotgun (WGS) entry which is preliminary data.</text>
</comment>
<feature type="domain" description="Fe2OG dioxygenase" evidence="3">
    <location>
        <begin position="190"/>
        <end position="290"/>
    </location>
</feature>
<gene>
    <name evidence="4" type="ORF">LtaPh_0610400</name>
</gene>
<dbReference type="SUPFAM" id="SSF51197">
    <property type="entry name" value="Clavaminate synthase-like"/>
    <property type="match status" value="1"/>
</dbReference>
<dbReference type="InterPro" id="IPR037151">
    <property type="entry name" value="AlkB-like_sf"/>
</dbReference>
<dbReference type="PANTHER" id="PTHR42256">
    <property type="entry name" value="OXOGLUTARATE/IRON-DEPENDENT DIOXYGENASE"/>
    <property type="match status" value="1"/>
</dbReference>
<feature type="region of interest" description="Disordered" evidence="2">
    <location>
        <begin position="1"/>
        <end position="55"/>
    </location>
</feature>
<feature type="region of interest" description="Disordered" evidence="2">
    <location>
        <begin position="338"/>
        <end position="370"/>
    </location>
</feature>
<evidence type="ECO:0000256" key="1">
    <source>
        <dbReference type="RuleBase" id="RU003682"/>
    </source>
</evidence>
<proteinExistence type="inferred from homology"/>
<dbReference type="OrthoDB" id="445341at2759"/>
<dbReference type="PROSITE" id="PS51471">
    <property type="entry name" value="FE2OG_OXY"/>
    <property type="match status" value="1"/>
</dbReference>
<evidence type="ECO:0000313" key="4">
    <source>
        <dbReference type="EMBL" id="GET85968.1"/>
    </source>
</evidence>
<sequence length="370" mass="39816">MWAAAVASGGARKGKPFALSPAEGQVDAANKSNNVKPDGRKGASEAAVGCEGNPVPTAEPQVATAADGMWQSSLLRQRVATGASFTNVALSHAALLLRSESARVDAQLIDDFSTILRGNVVYIHNFMCDEKDMQLYNALKGELVAATGAKMLGSGGLLNWSKHQVFDNPSNMSQTFNDIIDMLAEYFDLDVYATRLNYYRDGTQWKPQHHDSHAYGGRALREDFTVGLSLGATRSLLFVHEASQRDFNFPQANGDCFAFTGEVNNLFTHGVPRVHTPTGDRFSIIAWGRRRTLTERNGGVPNSAAAQVQGRHIGTMADAVEVAKQLVAVQPGTTATKKLMLPPSAPGEVSNGSEAAAAPRPVKRHKNRLQ</sequence>
<keyword evidence="1" id="KW-0479">Metal-binding</keyword>
<dbReference type="EMBL" id="BLBS01000007">
    <property type="protein sequence ID" value="GET85968.1"/>
    <property type="molecule type" value="Genomic_DNA"/>
</dbReference>
<keyword evidence="1" id="KW-0408">Iron</keyword>
<dbReference type="Proteomes" id="UP000419144">
    <property type="component" value="Unassembled WGS sequence"/>
</dbReference>
<organism evidence="4 5">
    <name type="scientific">Leishmania tarentolae</name>
    <name type="common">Sauroleishmania tarentolae</name>
    <dbReference type="NCBI Taxonomy" id="5689"/>
    <lineage>
        <taxon>Eukaryota</taxon>
        <taxon>Discoba</taxon>
        <taxon>Euglenozoa</taxon>
        <taxon>Kinetoplastea</taxon>
        <taxon>Metakinetoplastina</taxon>
        <taxon>Trypanosomatida</taxon>
        <taxon>Trypanosomatidae</taxon>
        <taxon>Leishmaniinae</taxon>
        <taxon>Leishmania</taxon>
        <taxon>lizard Leishmania</taxon>
    </lineage>
</organism>
<dbReference type="PANTHER" id="PTHR42256:SF1">
    <property type="entry name" value="FE2OG DIOXYGENASE DOMAIN-CONTAINING PROTEIN"/>
    <property type="match status" value="1"/>
</dbReference>
<name>A0A640K9M0_LEITA</name>
<dbReference type="Gene3D" id="2.60.120.590">
    <property type="entry name" value="Alpha-ketoglutarate-dependent dioxygenase AlkB-like"/>
    <property type="match status" value="1"/>
</dbReference>
<evidence type="ECO:0000313" key="5">
    <source>
        <dbReference type="Proteomes" id="UP000419144"/>
    </source>
</evidence>
<keyword evidence="5" id="KW-1185">Reference proteome</keyword>
<dbReference type="InterPro" id="IPR005123">
    <property type="entry name" value="Oxoglu/Fe-dep_dioxygenase_dom"/>
</dbReference>
<accession>A0A640K9M0</accession>
<protein>
    <recommendedName>
        <fullName evidence="3">Fe2OG dioxygenase domain-containing protein</fullName>
    </recommendedName>
</protein>
<dbReference type="VEuPathDB" id="TriTrypDB:LtaPh_0610400"/>
<evidence type="ECO:0000256" key="2">
    <source>
        <dbReference type="SAM" id="MobiDB-lite"/>
    </source>
</evidence>
<keyword evidence="1" id="KW-0560">Oxidoreductase</keyword>